<dbReference type="Gene3D" id="3.40.50.2300">
    <property type="match status" value="2"/>
</dbReference>
<dbReference type="RefSeq" id="WP_034528658.1">
    <property type="nucleotide sequence ID" value="NZ_JGZP01000014.1"/>
</dbReference>
<dbReference type="Proteomes" id="UP000029004">
    <property type="component" value="Unassembled WGS sequence"/>
</dbReference>
<keyword evidence="6" id="KW-1185">Reference proteome</keyword>
<dbReference type="PANTHER" id="PTHR30483:SF6">
    <property type="entry name" value="PERIPLASMIC BINDING PROTEIN OF ABC TRANSPORTER FOR NATURAL AMINO ACIDS"/>
    <property type="match status" value="1"/>
</dbReference>
<evidence type="ECO:0000256" key="2">
    <source>
        <dbReference type="ARBA" id="ARBA00022729"/>
    </source>
</evidence>
<dbReference type="InterPro" id="IPR028082">
    <property type="entry name" value="Peripla_BP_I"/>
</dbReference>
<evidence type="ECO:0000256" key="3">
    <source>
        <dbReference type="SAM" id="SignalP"/>
    </source>
</evidence>
<evidence type="ECO:0000313" key="6">
    <source>
        <dbReference type="Proteomes" id="UP000029004"/>
    </source>
</evidence>
<gene>
    <name evidence="5" type="ORF">BSTEL_1756</name>
</gene>
<organism evidence="5 6">
    <name type="scientific">Bifidobacterium stellenboschense</name>
    <dbReference type="NCBI Taxonomy" id="762211"/>
    <lineage>
        <taxon>Bacteria</taxon>
        <taxon>Bacillati</taxon>
        <taxon>Actinomycetota</taxon>
        <taxon>Actinomycetes</taxon>
        <taxon>Bifidobacteriales</taxon>
        <taxon>Bifidobacteriaceae</taxon>
        <taxon>Bifidobacterium</taxon>
    </lineage>
</organism>
<dbReference type="SUPFAM" id="SSF53822">
    <property type="entry name" value="Periplasmic binding protein-like I"/>
    <property type="match status" value="1"/>
</dbReference>
<sequence length="423" mass="43486">MNSKKKILFTATAAVAAAIMALAGCGSSSSSSGASGSGSSGKKDAFVLGGLWPDTGSLAYLGPVEHGAEKLAVSDINAAGGVLGKDVTTTDADTSDADHADQNTSAVQSVLSKNPSFVIGPASSAVVKNVYKTITEQKIPMLSMGATSSDFSGLSPYFFRTVPPDTVQGTVLGQVIAQDGVKNLAVAVFNDEYGTGLRDTVVKTVKDAGVNVVYGEKDAFDPTETNFSSIATAIKASNPDAVAVIAFDQTKPLVKALKSAGVDTHKLYFVDGNTSDYSKVFDAGLLEGSKGTIPGVQASDDFQKQLVDAYGKDIDNFTYGAETYDGIILAALAAQKGGSADGETIQKNMAAVSGANGGTECTSYKECLAALKSGKDIHYKGVTGIGPFNSSNDPSSANIGVYKFDAKNVPNFDHAQEGKVPTK</sequence>
<keyword evidence="2 3" id="KW-0732">Signal</keyword>
<comment type="similarity">
    <text evidence="1">Belongs to the leucine-binding protein family.</text>
</comment>
<accession>A0A087DMU8</accession>
<comment type="caution">
    <text evidence="5">The sequence shown here is derived from an EMBL/GenBank/DDBJ whole genome shotgun (WGS) entry which is preliminary data.</text>
</comment>
<dbReference type="PANTHER" id="PTHR30483">
    <property type="entry name" value="LEUCINE-SPECIFIC-BINDING PROTEIN"/>
    <property type="match status" value="1"/>
</dbReference>
<dbReference type="EMBL" id="JGZP01000014">
    <property type="protein sequence ID" value="KFI96848.1"/>
    <property type="molecule type" value="Genomic_DNA"/>
</dbReference>
<feature type="domain" description="Leucine-binding protein" evidence="4">
    <location>
        <begin position="48"/>
        <end position="353"/>
    </location>
</feature>
<evidence type="ECO:0000313" key="5">
    <source>
        <dbReference type="EMBL" id="KFI96848.1"/>
    </source>
</evidence>
<dbReference type="Pfam" id="PF13458">
    <property type="entry name" value="Peripla_BP_6"/>
    <property type="match status" value="1"/>
</dbReference>
<dbReference type="InterPro" id="IPR051010">
    <property type="entry name" value="BCAA_transport"/>
</dbReference>
<dbReference type="InterPro" id="IPR028081">
    <property type="entry name" value="Leu-bd"/>
</dbReference>
<dbReference type="PROSITE" id="PS51257">
    <property type="entry name" value="PROKAR_LIPOPROTEIN"/>
    <property type="match status" value="1"/>
</dbReference>
<evidence type="ECO:0000256" key="1">
    <source>
        <dbReference type="ARBA" id="ARBA00010062"/>
    </source>
</evidence>
<feature type="chain" id="PRO_5039647395" evidence="3">
    <location>
        <begin position="24"/>
        <end position="423"/>
    </location>
</feature>
<dbReference type="OrthoDB" id="7337537at2"/>
<name>A0A087DMU8_9BIFI</name>
<proteinExistence type="inferred from homology"/>
<dbReference type="eggNOG" id="COG0683">
    <property type="taxonomic scope" value="Bacteria"/>
</dbReference>
<protein>
    <submittedName>
        <fullName evidence="5">Branched-chain amino acid transporter substrate-binding protein</fullName>
    </submittedName>
</protein>
<dbReference type="AlphaFoldDB" id="A0A087DMU8"/>
<feature type="signal peptide" evidence="3">
    <location>
        <begin position="1"/>
        <end position="23"/>
    </location>
</feature>
<reference evidence="5 6" key="1">
    <citation type="submission" date="2014-03" db="EMBL/GenBank/DDBJ databases">
        <title>Genomics of Bifidobacteria.</title>
        <authorList>
            <person name="Ventura M."/>
            <person name="Milani C."/>
            <person name="Lugli G.A."/>
        </authorList>
    </citation>
    <scope>NUCLEOTIDE SEQUENCE [LARGE SCALE GENOMIC DNA]</scope>
    <source>
        <strain evidence="5 6">DSM 23968</strain>
    </source>
</reference>
<dbReference type="STRING" id="762211.BSTEL_1756"/>
<evidence type="ECO:0000259" key="4">
    <source>
        <dbReference type="Pfam" id="PF13458"/>
    </source>
</evidence>